<dbReference type="EMBL" id="MU005576">
    <property type="protein sequence ID" value="KAF2686550.1"/>
    <property type="molecule type" value="Genomic_DNA"/>
</dbReference>
<organism evidence="3 4">
    <name type="scientific">Lentithecium fluviatile CBS 122367</name>
    <dbReference type="NCBI Taxonomy" id="1168545"/>
    <lineage>
        <taxon>Eukaryota</taxon>
        <taxon>Fungi</taxon>
        <taxon>Dikarya</taxon>
        <taxon>Ascomycota</taxon>
        <taxon>Pezizomycotina</taxon>
        <taxon>Dothideomycetes</taxon>
        <taxon>Pleosporomycetidae</taxon>
        <taxon>Pleosporales</taxon>
        <taxon>Massarineae</taxon>
        <taxon>Lentitheciaceae</taxon>
        <taxon>Lentithecium</taxon>
    </lineage>
</organism>
<reference evidence="3" key="1">
    <citation type="journal article" date="2020" name="Stud. Mycol.">
        <title>101 Dothideomycetes genomes: a test case for predicting lifestyles and emergence of pathogens.</title>
        <authorList>
            <person name="Haridas S."/>
            <person name="Albert R."/>
            <person name="Binder M."/>
            <person name="Bloem J."/>
            <person name="Labutti K."/>
            <person name="Salamov A."/>
            <person name="Andreopoulos B."/>
            <person name="Baker S."/>
            <person name="Barry K."/>
            <person name="Bills G."/>
            <person name="Bluhm B."/>
            <person name="Cannon C."/>
            <person name="Castanera R."/>
            <person name="Culley D."/>
            <person name="Daum C."/>
            <person name="Ezra D."/>
            <person name="Gonzalez J."/>
            <person name="Henrissat B."/>
            <person name="Kuo A."/>
            <person name="Liang C."/>
            <person name="Lipzen A."/>
            <person name="Lutzoni F."/>
            <person name="Magnuson J."/>
            <person name="Mondo S."/>
            <person name="Nolan M."/>
            <person name="Ohm R."/>
            <person name="Pangilinan J."/>
            <person name="Park H.-J."/>
            <person name="Ramirez L."/>
            <person name="Alfaro M."/>
            <person name="Sun H."/>
            <person name="Tritt A."/>
            <person name="Yoshinaga Y."/>
            <person name="Zwiers L.-H."/>
            <person name="Turgeon B."/>
            <person name="Goodwin S."/>
            <person name="Spatafora J."/>
            <person name="Crous P."/>
            <person name="Grigoriev I."/>
        </authorList>
    </citation>
    <scope>NUCLEOTIDE SEQUENCE</scope>
    <source>
        <strain evidence="3">CBS 122367</strain>
    </source>
</reference>
<feature type="compositionally biased region" description="Acidic residues" evidence="2">
    <location>
        <begin position="88"/>
        <end position="102"/>
    </location>
</feature>
<sequence length="888" mass="100616">MAPGHPPHALQNPNGDTRPHETHANEVPAWAVALEIPATAAMGSETDDETVTNDSMTSSFCEEYLRDNSSDEPENPSSGNEGTVPGDTDADASENENEDLYADSDSLRTVRGCSPPPNAGEGSEEHSPSPQAEHPGESEQDTTYWCTRLLHLLQASAVIHDDSTLREQIIDIVPRSKEADAHAHNAEERTRAEMRGFHQPTQAWLSKNRGKVELEILGGLERKVSITLKADRGARDPYRYKRRGRPTEGSEEASTARPQLGNRSRMGSFDGRPGSPGAQDSHSTLPPASRRERNMRGRGMTRSISTTIRAHQDPLAAVASSSVLQETEKKVKDLEADLEAERREKGELKKGFESQKALLEQHIADHKTRNEGLTGDVEELRLELEIEKDEKSIAEDEFENLKSLTAASANANANETDSLKAKIRAMERREKGLELEVGIEREGREIAEGEKEIAEAEKKAVEEEKKIAEVEKMIAEEEKKTAEEGKKKAEQDLEKLKQEIASTSAPEVTSLKAQTEAQKKKLDSQARHITSLEKDLTKANETQTTLRTYLQETKTERNVERQVLEPQLLLTKSQAPLPIYKSEGEWAKLYEAETKRYKKLKPAYEKVKIEALKLYDEIHPLRQSTTALTQRLERTQDHIVHLQAQLSKHKALAAHWESEYRSRVSMNEAQRIGQTTHFDKLRKEMLDVIQVYHERMPDKDPDWWHVEGLRRKVEDLEMRLGAVKREKGVAYDAVSRLEEEVRVVGQESERLRLVGAPVSPPASDAGSADNAVLIWERNRMKARDLPCKWLSWANSLEAKARREKAMEEFRARQEAARNQRDEAAAILEDLRRWRMAGSYPAAKKKWAQEVQRTEWQRWEGDAWWGKVREGFLGKEHVVESLRRGKVWM</sequence>
<gene>
    <name evidence="3" type="ORF">K458DRAFT_402158</name>
</gene>
<protein>
    <submittedName>
        <fullName evidence="3">Uncharacterized protein</fullName>
    </submittedName>
</protein>
<name>A0A6G1J8K3_9PLEO</name>
<evidence type="ECO:0000313" key="4">
    <source>
        <dbReference type="Proteomes" id="UP000799291"/>
    </source>
</evidence>
<feature type="region of interest" description="Disordered" evidence="2">
    <location>
        <begin position="237"/>
        <end position="298"/>
    </location>
</feature>
<keyword evidence="1" id="KW-0175">Coiled coil</keyword>
<evidence type="ECO:0000256" key="1">
    <source>
        <dbReference type="SAM" id="Coils"/>
    </source>
</evidence>
<evidence type="ECO:0000313" key="3">
    <source>
        <dbReference type="EMBL" id="KAF2686550.1"/>
    </source>
</evidence>
<evidence type="ECO:0000256" key="2">
    <source>
        <dbReference type="SAM" id="MobiDB-lite"/>
    </source>
</evidence>
<feature type="coiled-coil region" evidence="1">
    <location>
        <begin position="324"/>
        <end position="499"/>
    </location>
</feature>
<accession>A0A6G1J8K3</accession>
<dbReference type="AlphaFoldDB" id="A0A6G1J8K3"/>
<dbReference type="OrthoDB" id="3801570at2759"/>
<keyword evidence="4" id="KW-1185">Reference proteome</keyword>
<feature type="region of interest" description="Disordered" evidence="2">
    <location>
        <begin position="38"/>
        <end position="140"/>
    </location>
</feature>
<feature type="region of interest" description="Disordered" evidence="2">
    <location>
        <begin position="1"/>
        <end position="26"/>
    </location>
</feature>
<feature type="coiled-coil region" evidence="1">
    <location>
        <begin position="799"/>
        <end position="826"/>
    </location>
</feature>
<dbReference type="Proteomes" id="UP000799291">
    <property type="component" value="Unassembled WGS sequence"/>
</dbReference>
<proteinExistence type="predicted"/>